<organism evidence="9 10">
    <name type="scientific">Trichinella pseudospiralis</name>
    <name type="common">Parasitic roundworm</name>
    <dbReference type="NCBI Taxonomy" id="6337"/>
    <lineage>
        <taxon>Eukaryota</taxon>
        <taxon>Metazoa</taxon>
        <taxon>Ecdysozoa</taxon>
        <taxon>Nematoda</taxon>
        <taxon>Enoplea</taxon>
        <taxon>Dorylaimia</taxon>
        <taxon>Trichinellida</taxon>
        <taxon>Trichinellidae</taxon>
        <taxon>Trichinella</taxon>
    </lineage>
</organism>
<dbReference type="InterPro" id="IPR043502">
    <property type="entry name" value="DNA/RNA_pol_sf"/>
</dbReference>
<evidence type="ECO:0000313" key="10">
    <source>
        <dbReference type="Proteomes" id="UP000054805"/>
    </source>
</evidence>
<dbReference type="InterPro" id="IPR012340">
    <property type="entry name" value="NA-bd_OB-fold"/>
</dbReference>
<dbReference type="EMBL" id="JYDS01000359">
    <property type="protein sequence ID" value="KRZ10843.1"/>
    <property type="molecule type" value="Genomic_DNA"/>
</dbReference>
<dbReference type="PROSITE" id="PS00674">
    <property type="entry name" value="AAA"/>
    <property type="match status" value="1"/>
</dbReference>
<keyword evidence="10" id="KW-1185">Reference proteome</keyword>
<dbReference type="FunFam" id="3.40.50.300:FF:000033">
    <property type="entry name" value="26S protease regulatory subunit 6B"/>
    <property type="match status" value="1"/>
</dbReference>
<evidence type="ECO:0000256" key="3">
    <source>
        <dbReference type="ARBA" id="ARBA00022490"/>
    </source>
</evidence>
<dbReference type="Pfam" id="PF05380">
    <property type="entry name" value="Peptidase_A17"/>
    <property type="match status" value="1"/>
</dbReference>
<accession>A0A0V1HJC4</accession>
<dbReference type="InterPro" id="IPR041569">
    <property type="entry name" value="AAA_lid_3"/>
</dbReference>
<comment type="caution">
    <text evidence="9">The sequence shown here is derived from an EMBL/GenBank/DDBJ whole genome shotgun (WGS) entry which is preliminary data.</text>
</comment>
<comment type="subcellular location">
    <subcellularLocation>
        <location evidence="1">Cytoplasm</location>
    </subcellularLocation>
</comment>
<dbReference type="Gene3D" id="2.40.50.140">
    <property type="entry name" value="Nucleic acid-binding proteins"/>
    <property type="match status" value="1"/>
</dbReference>
<dbReference type="SMART" id="SM00382">
    <property type="entry name" value="AAA"/>
    <property type="match status" value="1"/>
</dbReference>
<comment type="similarity">
    <text evidence="2">Belongs to the AAA ATPase family.</text>
</comment>
<dbReference type="FunFam" id="1.10.8.60:FF:000009">
    <property type="entry name" value="26S protease regulatory subunit 6A"/>
    <property type="match status" value="1"/>
</dbReference>
<feature type="compositionally biased region" description="Low complexity" evidence="7">
    <location>
        <begin position="598"/>
        <end position="607"/>
    </location>
</feature>
<feature type="domain" description="AAA+ ATPase" evidence="8">
    <location>
        <begin position="172"/>
        <end position="311"/>
    </location>
</feature>
<dbReference type="InterPro" id="IPR027417">
    <property type="entry name" value="P-loop_NTPase"/>
</dbReference>
<feature type="compositionally biased region" description="Polar residues" evidence="7">
    <location>
        <begin position="664"/>
        <end position="675"/>
    </location>
</feature>
<keyword evidence="6" id="KW-0647">Proteasome</keyword>
<evidence type="ECO:0000256" key="7">
    <source>
        <dbReference type="SAM" id="MobiDB-lite"/>
    </source>
</evidence>
<keyword evidence="9" id="KW-0378">Hydrolase</keyword>
<dbReference type="GO" id="GO:0006508">
    <property type="term" value="P:proteolysis"/>
    <property type="evidence" value="ECO:0007669"/>
    <property type="project" value="UniProtKB-KW"/>
</dbReference>
<dbReference type="Pfam" id="PF17862">
    <property type="entry name" value="AAA_lid_3"/>
    <property type="match status" value="1"/>
</dbReference>
<keyword evidence="4" id="KW-0547">Nucleotide-binding</keyword>
<evidence type="ECO:0000256" key="4">
    <source>
        <dbReference type="ARBA" id="ARBA00022741"/>
    </source>
</evidence>
<evidence type="ECO:0000313" key="9">
    <source>
        <dbReference type="EMBL" id="KRZ10843.1"/>
    </source>
</evidence>
<reference evidence="9 10" key="1">
    <citation type="submission" date="2015-01" db="EMBL/GenBank/DDBJ databases">
        <title>Evolution of Trichinella species and genotypes.</title>
        <authorList>
            <person name="Korhonen P.K."/>
            <person name="Edoardo P."/>
            <person name="Giuseppe L.R."/>
            <person name="Gasser R.B."/>
        </authorList>
    </citation>
    <scope>NUCLEOTIDE SEQUENCE [LARGE SCALE GENOMIC DNA]</scope>
    <source>
        <strain evidence="9">ISS588</strain>
    </source>
</reference>
<dbReference type="GO" id="GO:0005524">
    <property type="term" value="F:ATP binding"/>
    <property type="evidence" value="ECO:0007669"/>
    <property type="project" value="UniProtKB-KW"/>
</dbReference>
<dbReference type="SUPFAM" id="SSF52540">
    <property type="entry name" value="P-loop containing nucleoside triphosphate hydrolases"/>
    <property type="match status" value="1"/>
</dbReference>
<dbReference type="Gene3D" id="3.40.50.300">
    <property type="entry name" value="P-loop containing nucleotide triphosphate hydrolases"/>
    <property type="match status" value="1"/>
</dbReference>
<keyword evidence="3" id="KW-0963">Cytoplasm</keyword>
<evidence type="ECO:0000259" key="8">
    <source>
        <dbReference type="SMART" id="SM00382"/>
    </source>
</evidence>
<gene>
    <name evidence="9" type="primary">Psmc3</name>
    <name evidence="9" type="ORF">T4B_11189</name>
</gene>
<evidence type="ECO:0000256" key="5">
    <source>
        <dbReference type="ARBA" id="ARBA00022840"/>
    </source>
</evidence>
<dbReference type="GO" id="GO:0005737">
    <property type="term" value="C:cytoplasm"/>
    <property type="evidence" value="ECO:0007669"/>
    <property type="project" value="UniProtKB-SubCell"/>
</dbReference>
<dbReference type="GO" id="GO:0016887">
    <property type="term" value="F:ATP hydrolysis activity"/>
    <property type="evidence" value="ECO:0007669"/>
    <property type="project" value="InterPro"/>
</dbReference>
<protein>
    <submittedName>
        <fullName evidence="9">26S protease regulatory subunit 6A</fullName>
    </submittedName>
</protein>
<dbReference type="Proteomes" id="UP000054805">
    <property type="component" value="Unassembled WGS sequence"/>
</dbReference>
<dbReference type="InterPro" id="IPR003960">
    <property type="entry name" value="ATPase_AAA_CS"/>
</dbReference>
<dbReference type="GO" id="GO:0000502">
    <property type="term" value="C:proteasome complex"/>
    <property type="evidence" value="ECO:0007669"/>
    <property type="project" value="UniProtKB-KW"/>
</dbReference>
<sequence>MRRIVHPLLTFRDIPCCFQAIVQDYKASGAKYKRLPYIVCTISEILKVKDVVGAKNITNTDQVDAAGNENNDELIVVKAMSRLTCMLPNSGLIKSGILKVGDLVAMSRDGLKLVELLPSEYDPRVKVMELINQPNQQFCDIGGLDDQIQEMIEAVVYPITHKEYFEAFRVDPPKGVLMYGPPGTGKTLLARALASNGKCTFLKLSGTALLQRYVGEGAKMVREAFRLAKEKAPTVLFIDEIDAIGSKRHNSDYGSDHEVHRTMLELLTQMDGFKVNENIRVIAATNRPDVLDPALTRSGRFDRKVELPLPNEKARIQIMQIYAQKMNVSRNVNFEELARCTDDFNGAQCKAVVTEAGMIALRENKVQITHEHFLAAILERDDEVKLDSRGEEVGCEKIEIEDNAPGPQSHVRIGRRGSSYEEALEAEEQQASMIKWSEYRLDILRSQARAHEITDVESNVQLPRLELPKFDGDVARFHEFWGQFEMTSNQDYELALRRLKERFDQPMVAIREQILRLVNLFMTKNKLSTICDEFHKKRGCRICLSLRRAVSVRDGSWQDVLDCALFAWNPGTTHQSASVKGRERMEGPFLSFWDPTSSSSPLASESPVAKQMTVSSEETSSAPVHANLATTSSQPTSRLQTASEARESEISPLPWVSSGRPAQCLSSGSAESSTRYQTPLTMPTLCNILCNTQLRTDDWKHLRLLNSAMKDCSDSDQVDVVIGIDSYYRFLGSQIQRNGPEDPVAEVEEIRVGWKCDPEMSEQEKSFWDDFLFDRARYSVRLLKNDGEMELPNHFVSARRRLRADYLKNGWAERMSNEGKSGRMWYLSHHVVYQQGPEGIVFDGSEKNQGTSLNDHLDAGPKVGLHEDERDFCRFLWRDRDCSDTLDIYRLTRVCFGLACLPCASNALPEVADEIKSCKYVDDLVVSCDSVADAKSFVHQTSDLLSQGGFPSQNGLWKTLGISWDPQLDQLPICLLSQATSETQGTKRRLRLAALVFDPLGALTPFTVRAKQLLQSLWQTGISWDGHLPPEISRKWDQWRADLTSRLELHGFGDASEAAYAAVVYLRATQSTGVTRVSFVPAKSEVAPLKKLSVPRLELSAALLCVRLVRYVLQELALPVDACYCWSDSLVALGWIRGDGGSFRREPSSTILRILRAEGSLKWWQGPSWLQFPPETWQRAGRQEEIEGLEVLEDAEQLLYWLQSYRRKMPGRPRSGRRIETQLSVDELKEAERIWIRQEQIHAFGSKYPTDKSLTNTLCGLNPFLDEFGVLRVSGRLGRAQLEEEAKFPPLLPCKRMIVNLLIRREHNQQLHAGVAQTLAALRERF</sequence>
<dbReference type="GO" id="GO:0008233">
    <property type="term" value="F:peptidase activity"/>
    <property type="evidence" value="ECO:0007669"/>
    <property type="project" value="UniProtKB-KW"/>
</dbReference>
<dbReference type="Pfam" id="PF00004">
    <property type="entry name" value="AAA"/>
    <property type="match status" value="1"/>
</dbReference>
<feature type="compositionally biased region" description="Polar residues" evidence="7">
    <location>
        <begin position="612"/>
        <end position="643"/>
    </location>
</feature>
<name>A0A0V1HJC4_TRIPS</name>
<feature type="region of interest" description="Disordered" evidence="7">
    <location>
        <begin position="598"/>
        <end position="675"/>
    </location>
</feature>
<keyword evidence="5" id="KW-0067">ATP-binding</keyword>
<dbReference type="PANTHER" id="PTHR23073">
    <property type="entry name" value="26S PROTEASOME REGULATORY SUBUNIT"/>
    <property type="match status" value="1"/>
</dbReference>
<dbReference type="InterPro" id="IPR003593">
    <property type="entry name" value="AAA+_ATPase"/>
</dbReference>
<dbReference type="InterPro" id="IPR008042">
    <property type="entry name" value="Retrotrans_Pao"/>
</dbReference>
<dbReference type="InterPro" id="IPR003959">
    <property type="entry name" value="ATPase_AAA_core"/>
</dbReference>
<dbReference type="Gene3D" id="1.10.8.60">
    <property type="match status" value="1"/>
</dbReference>
<evidence type="ECO:0000256" key="6">
    <source>
        <dbReference type="ARBA" id="ARBA00022942"/>
    </source>
</evidence>
<evidence type="ECO:0000256" key="1">
    <source>
        <dbReference type="ARBA" id="ARBA00004496"/>
    </source>
</evidence>
<dbReference type="SUPFAM" id="SSF56672">
    <property type="entry name" value="DNA/RNA polymerases"/>
    <property type="match status" value="1"/>
</dbReference>
<dbReference type="InterPro" id="IPR050221">
    <property type="entry name" value="26S_Proteasome_ATPase"/>
</dbReference>
<proteinExistence type="inferred from homology"/>
<evidence type="ECO:0000256" key="2">
    <source>
        <dbReference type="ARBA" id="ARBA00006914"/>
    </source>
</evidence>
<keyword evidence="9" id="KW-0645">Protease</keyword>